<reference evidence="3" key="1">
    <citation type="submission" date="2021-02" db="EMBL/GenBank/DDBJ databases">
        <authorList>
            <person name="Nowell W R."/>
        </authorList>
    </citation>
    <scope>NUCLEOTIDE SEQUENCE</scope>
</reference>
<evidence type="ECO:0008006" key="5">
    <source>
        <dbReference type="Google" id="ProtNLM"/>
    </source>
</evidence>
<dbReference type="PANTHER" id="PTHR34706">
    <property type="entry name" value="SLR1338 PROTEIN"/>
    <property type="match status" value="1"/>
</dbReference>
<gene>
    <name evidence="2" type="ORF">OVA965_LOCUS19466</name>
    <name evidence="3" type="ORF">TMI583_LOCUS19509</name>
</gene>
<dbReference type="PANTHER" id="PTHR34706:SF1">
    <property type="entry name" value="VWFA DOMAIN-CONTAINING PROTEIN"/>
    <property type="match status" value="1"/>
</dbReference>
<comment type="caution">
    <text evidence="3">The sequence shown here is derived from an EMBL/GenBank/DDBJ whole genome shotgun (WGS) entry which is preliminary data.</text>
</comment>
<evidence type="ECO:0000313" key="2">
    <source>
        <dbReference type="EMBL" id="CAF1104719.1"/>
    </source>
</evidence>
<dbReference type="Gene3D" id="3.40.50.410">
    <property type="entry name" value="von Willebrand factor, type A domain"/>
    <property type="match status" value="1"/>
</dbReference>
<sequence length="307" mass="35009">MYPQHPSAPPSSQYSQPTQQQFGSNPIGNAPPAQRSYLTSSEERMAKFQQIVGQYEINQDFAMRLRNLEGFEIVFICDDSGSMGEITTAFERRSTRWDELKQTVSIVVDVCNVLDPDGVDIYFLNRQPLFHVKNSSELIPAFSIPPTGATPLARCLRQVLRDKQAEIQERKLLVLIATDGVPTDDAGRNDIRSLEQVLKHERDPVERVLVTFIACTDDDESIGYLNKWDERIPKVDVCDDYRSEKREILKVQGKDFPFSFGDYVVKILMGSVDPWFDNLDNKKVRRQIGSSTDRHTTSKRSSRCVIL</sequence>
<accession>A0A8S2KRH3</accession>
<dbReference type="Proteomes" id="UP000682733">
    <property type="component" value="Unassembled WGS sequence"/>
</dbReference>
<dbReference type="InterPro" id="IPR036465">
    <property type="entry name" value="vWFA_dom_sf"/>
</dbReference>
<feature type="compositionally biased region" description="Low complexity" evidence="1">
    <location>
        <begin position="1"/>
        <end position="24"/>
    </location>
</feature>
<protein>
    <recommendedName>
        <fullName evidence="5">VWFA domain-containing protein</fullName>
    </recommendedName>
</protein>
<dbReference type="SUPFAM" id="SSF53300">
    <property type="entry name" value="vWA-like"/>
    <property type="match status" value="1"/>
</dbReference>
<name>A0A8S2KRH3_9BILA</name>
<evidence type="ECO:0000313" key="4">
    <source>
        <dbReference type="Proteomes" id="UP000682733"/>
    </source>
</evidence>
<feature type="region of interest" description="Disordered" evidence="1">
    <location>
        <begin position="1"/>
        <end position="39"/>
    </location>
</feature>
<organism evidence="3 4">
    <name type="scientific">Didymodactylos carnosus</name>
    <dbReference type="NCBI Taxonomy" id="1234261"/>
    <lineage>
        <taxon>Eukaryota</taxon>
        <taxon>Metazoa</taxon>
        <taxon>Spiralia</taxon>
        <taxon>Gnathifera</taxon>
        <taxon>Rotifera</taxon>
        <taxon>Eurotatoria</taxon>
        <taxon>Bdelloidea</taxon>
        <taxon>Philodinida</taxon>
        <taxon>Philodinidae</taxon>
        <taxon>Didymodactylos</taxon>
    </lineage>
</organism>
<dbReference type="EMBL" id="CAJNOK010010038">
    <property type="protein sequence ID" value="CAF1104719.1"/>
    <property type="molecule type" value="Genomic_DNA"/>
</dbReference>
<evidence type="ECO:0000256" key="1">
    <source>
        <dbReference type="SAM" id="MobiDB-lite"/>
    </source>
</evidence>
<evidence type="ECO:0000313" key="3">
    <source>
        <dbReference type="EMBL" id="CAF3867163.1"/>
    </source>
</evidence>
<dbReference type="Proteomes" id="UP000677228">
    <property type="component" value="Unassembled WGS sequence"/>
</dbReference>
<dbReference type="EMBL" id="CAJOBA010010627">
    <property type="protein sequence ID" value="CAF3867163.1"/>
    <property type="molecule type" value="Genomic_DNA"/>
</dbReference>
<dbReference type="AlphaFoldDB" id="A0A8S2KRH3"/>
<proteinExistence type="predicted"/>